<evidence type="ECO:0008006" key="3">
    <source>
        <dbReference type="Google" id="ProtNLM"/>
    </source>
</evidence>
<comment type="caution">
    <text evidence="2">The sequence shown here is derived from an EMBL/GenBank/DDBJ whole genome shotgun (WGS) entry which is preliminary data.</text>
</comment>
<accession>A0A6G4N0B4</accession>
<dbReference type="AlphaFoldDB" id="A0A6G4N0B4"/>
<dbReference type="RefSeq" id="WP_164232196.1">
    <property type="nucleotide sequence ID" value="NZ_JAAJBF010000015.1"/>
</dbReference>
<feature type="coiled-coil region" evidence="1">
    <location>
        <begin position="54"/>
        <end position="81"/>
    </location>
</feature>
<protein>
    <recommendedName>
        <fullName evidence="3">Phage protein</fullName>
    </recommendedName>
</protein>
<dbReference type="EMBL" id="JAAJBG010000019">
    <property type="protein sequence ID" value="NGG16683.1"/>
    <property type="molecule type" value="Genomic_DNA"/>
</dbReference>
<organism evidence="2">
    <name type="scientific">Streptococcus anginosus</name>
    <dbReference type="NCBI Taxonomy" id="1328"/>
    <lineage>
        <taxon>Bacteria</taxon>
        <taxon>Bacillati</taxon>
        <taxon>Bacillota</taxon>
        <taxon>Bacilli</taxon>
        <taxon>Lactobacillales</taxon>
        <taxon>Streptococcaceae</taxon>
        <taxon>Streptococcus</taxon>
        <taxon>Streptococcus anginosus group</taxon>
    </lineage>
</organism>
<evidence type="ECO:0000313" key="2">
    <source>
        <dbReference type="EMBL" id="NGG16683.1"/>
    </source>
</evidence>
<reference evidence="2" key="1">
    <citation type="submission" date="2020-02" db="EMBL/GenBank/DDBJ databases">
        <title>Antibiotic resistance/susceptibility profiles of lactic acid-producing cocci isolated from the human vagina, and analysis of the genetic basis of atypical resistances.</title>
        <authorList>
            <person name="Sirichoat A."/>
            <person name="Florez A.B."/>
            <person name="Vazquez L."/>
            <person name="Buppasiri P."/>
            <person name="Panya M."/>
            <person name="Lulitanond V."/>
            <person name="Mayo B."/>
        </authorList>
    </citation>
    <scope>NUCLEOTIDE SEQUENCE</scope>
    <source>
        <strain evidence="2">VA01-10AN</strain>
    </source>
</reference>
<name>A0A6G4N0B4_STRAP</name>
<keyword evidence="1" id="KW-0175">Coiled coil</keyword>
<evidence type="ECO:0000256" key="1">
    <source>
        <dbReference type="SAM" id="Coils"/>
    </source>
</evidence>
<sequence>MIEIIIKKYLDGHLDVPSFFEHETKMPDSFILIEKTSGSERDHSKSATFAFQSYASSMQKAAELNEKVKEVVKEMVELNSISGVHLNSDYNYTDTETKRYRYQAVFDINYF</sequence>
<proteinExistence type="predicted"/>
<gene>
    <name evidence="2" type="ORF">G5T13_08745</name>
</gene>